<dbReference type="Gene3D" id="3.30.930.10">
    <property type="entry name" value="Bira Bifunctional Protein, Domain 2"/>
    <property type="match status" value="1"/>
</dbReference>
<dbReference type="InterPro" id="IPR003142">
    <property type="entry name" value="BPL_C"/>
</dbReference>
<comment type="caution">
    <text evidence="6">The sequence shown here is derived from an EMBL/GenBank/DDBJ whole genome shotgun (WGS) entry which is preliminary data.</text>
</comment>
<dbReference type="NCBIfam" id="TIGR00121">
    <property type="entry name" value="birA_ligase"/>
    <property type="match status" value="1"/>
</dbReference>
<keyword evidence="7" id="KW-1185">Reference proteome</keyword>
<evidence type="ECO:0000313" key="7">
    <source>
        <dbReference type="Proteomes" id="UP000730482"/>
    </source>
</evidence>
<evidence type="ECO:0000256" key="1">
    <source>
        <dbReference type="ARBA" id="ARBA00022598"/>
    </source>
</evidence>
<gene>
    <name evidence="6" type="ORF">KGQ19_31900</name>
</gene>
<name>A0ABS5KZG9_9ACTN</name>
<dbReference type="EC" id="6.3.4.15" evidence="3"/>
<dbReference type="CDD" id="cd16442">
    <property type="entry name" value="BPL"/>
    <property type="match status" value="1"/>
</dbReference>
<feature type="domain" description="BPL/LPL catalytic" evidence="5">
    <location>
        <begin position="24"/>
        <end position="229"/>
    </location>
</feature>
<evidence type="ECO:0000313" key="6">
    <source>
        <dbReference type="EMBL" id="MBS2551481.1"/>
    </source>
</evidence>
<evidence type="ECO:0000256" key="3">
    <source>
        <dbReference type="ARBA" id="ARBA00024227"/>
    </source>
</evidence>
<proteinExistence type="predicted"/>
<dbReference type="InterPro" id="IPR045864">
    <property type="entry name" value="aa-tRNA-synth_II/BPL/LPL"/>
</dbReference>
<dbReference type="SUPFAM" id="SSF55681">
    <property type="entry name" value="Class II aaRS and biotin synthetases"/>
    <property type="match status" value="1"/>
</dbReference>
<dbReference type="InterPro" id="IPR004143">
    <property type="entry name" value="BPL_LPL_catalytic"/>
</dbReference>
<dbReference type="PROSITE" id="PS51733">
    <property type="entry name" value="BPL_LPL_CATALYTIC"/>
    <property type="match status" value="1"/>
</dbReference>
<dbReference type="GO" id="GO:0004077">
    <property type="term" value="F:biotin--[biotin carboxyl-carrier protein] ligase activity"/>
    <property type="evidence" value="ECO:0007669"/>
    <property type="project" value="UniProtKB-EC"/>
</dbReference>
<dbReference type="Proteomes" id="UP000730482">
    <property type="component" value="Unassembled WGS sequence"/>
</dbReference>
<keyword evidence="2" id="KW-0092">Biotin</keyword>
<dbReference type="Gene3D" id="2.30.30.100">
    <property type="match status" value="1"/>
</dbReference>
<reference evidence="6 7" key="1">
    <citation type="submission" date="2020-02" db="EMBL/GenBank/DDBJ databases">
        <title>Acidophilic actinobacteria isolated from forest soil.</title>
        <authorList>
            <person name="Golinska P."/>
        </authorList>
    </citation>
    <scope>NUCLEOTIDE SEQUENCE [LARGE SCALE GENOMIC DNA]</scope>
    <source>
        <strain evidence="6 7">NL8</strain>
    </source>
</reference>
<dbReference type="Pfam" id="PF03099">
    <property type="entry name" value="BPL_LplA_LipB"/>
    <property type="match status" value="1"/>
</dbReference>
<dbReference type="InterPro" id="IPR004408">
    <property type="entry name" value="Biotin_CoA_COase_ligase"/>
</dbReference>
<dbReference type="EMBL" id="JAAFYZ010000141">
    <property type="protein sequence ID" value="MBS2551481.1"/>
    <property type="molecule type" value="Genomic_DNA"/>
</dbReference>
<evidence type="ECO:0000259" key="5">
    <source>
        <dbReference type="PROSITE" id="PS51733"/>
    </source>
</evidence>
<evidence type="ECO:0000256" key="4">
    <source>
        <dbReference type="SAM" id="MobiDB-lite"/>
    </source>
</evidence>
<dbReference type="PANTHER" id="PTHR12835:SF5">
    <property type="entry name" value="BIOTIN--PROTEIN LIGASE"/>
    <property type="match status" value="1"/>
</dbReference>
<dbReference type="Pfam" id="PF02237">
    <property type="entry name" value="BPL_C"/>
    <property type="match status" value="1"/>
</dbReference>
<organism evidence="6 7">
    <name type="scientific">Catenulispora pinistramenti</name>
    <dbReference type="NCBI Taxonomy" id="2705254"/>
    <lineage>
        <taxon>Bacteria</taxon>
        <taxon>Bacillati</taxon>
        <taxon>Actinomycetota</taxon>
        <taxon>Actinomycetes</taxon>
        <taxon>Catenulisporales</taxon>
        <taxon>Catenulisporaceae</taxon>
        <taxon>Catenulispora</taxon>
    </lineage>
</organism>
<sequence>MTSDSPYSDLDRPPLREPALNKAVGRPGGLWRRIEVVAETASTNGDVADAARAGAQEGYVRVAEVQSAGRGRLGRTWSAPPRSGLFLSVLLRPSDVPAARWGWLPLLVGTAARTAVDAVSGVPVKLKWPNDLIVVDDTPSAEATAGGSDPAADAYGAARKLGGILVERVDTAQGPAAVVGLGLNVSLRREELPAPHATSLVLEGAKAADRDPLLRAVLRELERWYTDWSVTGGDPMASGLLSAYAASCATIGRRVRVELPGGEPVVGEAVGLDGDGRLLVRTAAGERAFGAGDVVHLR</sequence>
<dbReference type="PANTHER" id="PTHR12835">
    <property type="entry name" value="BIOTIN PROTEIN LIGASE"/>
    <property type="match status" value="1"/>
</dbReference>
<dbReference type="RefSeq" id="WP_212016070.1">
    <property type="nucleotide sequence ID" value="NZ_JAAFYZ010000141.1"/>
</dbReference>
<keyword evidence="1 6" id="KW-0436">Ligase</keyword>
<evidence type="ECO:0000256" key="2">
    <source>
        <dbReference type="ARBA" id="ARBA00023267"/>
    </source>
</evidence>
<protein>
    <recommendedName>
        <fullName evidence="3">biotin--[biotin carboxyl-carrier protein] ligase</fullName>
        <ecNumber evidence="3">6.3.4.15</ecNumber>
    </recommendedName>
</protein>
<feature type="region of interest" description="Disordered" evidence="4">
    <location>
        <begin position="1"/>
        <end position="22"/>
    </location>
</feature>
<accession>A0ABS5KZG9</accession>